<reference evidence="1 2" key="1">
    <citation type="journal article" date="2020" name="ISME J.">
        <title>Comparative genomics reveals insights into cyanobacterial evolution and habitat adaptation.</title>
        <authorList>
            <person name="Chen M.Y."/>
            <person name="Teng W.K."/>
            <person name="Zhao L."/>
            <person name="Hu C.X."/>
            <person name="Zhou Y.K."/>
            <person name="Han B.P."/>
            <person name="Song L.R."/>
            <person name="Shu W.S."/>
        </authorList>
    </citation>
    <scope>NUCLEOTIDE SEQUENCE [LARGE SCALE GENOMIC DNA]</scope>
    <source>
        <strain evidence="1 2">FACHB-838</strain>
    </source>
</reference>
<comment type="caution">
    <text evidence="1">The sequence shown here is derived from an EMBL/GenBank/DDBJ whole genome shotgun (WGS) entry which is preliminary data.</text>
</comment>
<dbReference type="RefSeq" id="WP_190947538.1">
    <property type="nucleotide sequence ID" value="NZ_JACJSI010000588.1"/>
</dbReference>
<gene>
    <name evidence="1" type="ORF">H6G97_49845</name>
</gene>
<protein>
    <recommendedName>
        <fullName evidence="3">Transposase</fullName>
    </recommendedName>
</protein>
<organism evidence="1 2">
    <name type="scientific">Nostoc flagelliforme FACHB-838</name>
    <dbReference type="NCBI Taxonomy" id="2692904"/>
    <lineage>
        <taxon>Bacteria</taxon>
        <taxon>Bacillati</taxon>
        <taxon>Cyanobacteriota</taxon>
        <taxon>Cyanophyceae</taxon>
        <taxon>Nostocales</taxon>
        <taxon>Nostocaceae</taxon>
        <taxon>Nostoc</taxon>
    </lineage>
</organism>
<evidence type="ECO:0000313" key="1">
    <source>
        <dbReference type="EMBL" id="MBD2536895.1"/>
    </source>
</evidence>
<accession>A0ABR8E8R1</accession>
<evidence type="ECO:0000313" key="2">
    <source>
        <dbReference type="Proteomes" id="UP000623440"/>
    </source>
</evidence>
<proteinExistence type="predicted"/>
<dbReference type="EMBL" id="JACJSI010000588">
    <property type="protein sequence ID" value="MBD2536895.1"/>
    <property type="molecule type" value="Genomic_DNA"/>
</dbReference>
<dbReference type="Proteomes" id="UP000623440">
    <property type="component" value="Unassembled WGS sequence"/>
</dbReference>
<keyword evidence="2" id="KW-1185">Reference proteome</keyword>
<sequence length="117" mass="12959">MDTEAAAFLVQILPCCVLLKIGDFCHRHIVGQKAIRRWLPELWGGEVPTANQMSTIGSQNDSRLTQLNNGIGLTDTLTITDILFKNFTLIMLLSQPRHNSTNSDKGAVAQTMLFTTE</sequence>
<name>A0ABR8E8R1_9NOSO</name>
<evidence type="ECO:0008006" key="3">
    <source>
        <dbReference type="Google" id="ProtNLM"/>
    </source>
</evidence>